<dbReference type="InterPro" id="IPR013766">
    <property type="entry name" value="Thioredoxin_domain"/>
</dbReference>
<feature type="transmembrane region" description="Helical" evidence="2">
    <location>
        <begin position="6"/>
        <end position="23"/>
    </location>
</feature>
<dbReference type="InterPro" id="IPR001640">
    <property type="entry name" value="Lgt"/>
</dbReference>
<feature type="domain" description="Thioredoxin" evidence="3">
    <location>
        <begin position="132"/>
        <end position="269"/>
    </location>
</feature>
<feature type="transmembrane region" description="Helical" evidence="2">
    <location>
        <begin position="43"/>
        <end position="62"/>
    </location>
</feature>
<feature type="transmembrane region" description="Helical" evidence="2">
    <location>
        <begin position="82"/>
        <end position="99"/>
    </location>
</feature>
<dbReference type="PANTHER" id="PTHR42852">
    <property type="entry name" value="THIOL:DISULFIDE INTERCHANGE PROTEIN DSBE"/>
    <property type="match status" value="1"/>
</dbReference>
<keyword evidence="5" id="KW-1185">Reference proteome</keyword>
<evidence type="ECO:0000256" key="1">
    <source>
        <dbReference type="ARBA" id="ARBA00023284"/>
    </source>
</evidence>
<evidence type="ECO:0000256" key="2">
    <source>
        <dbReference type="SAM" id="Phobius"/>
    </source>
</evidence>
<dbReference type="Pfam" id="PF00578">
    <property type="entry name" value="AhpC-TSA"/>
    <property type="match status" value="1"/>
</dbReference>
<dbReference type="Proteomes" id="UP001232156">
    <property type="component" value="Unassembled WGS sequence"/>
</dbReference>
<reference evidence="4 5" key="1">
    <citation type="submission" date="2023-08" db="EMBL/GenBank/DDBJ databases">
        <title>Alcaligenaceae gen. nov., a novel taxon isolated from the sludge of Yixing Pesticide Factory.</title>
        <authorList>
            <person name="Ruan L."/>
        </authorList>
    </citation>
    <scope>NUCLEOTIDE SEQUENCE [LARGE SCALE GENOMIC DNA]</scope>
    <source>
        <strain evidence="4 5">LG-2</strain>
    </source>
</reference>
<dbReference type="Pfam" id="PF01790">
    <property type="entry name" value="LGT"/>
    <property type="match status" value="1"/>
</dbReference>
<dbReference type="CDD" id="cd02966">
    <property type="entry name" value="TlpA_like_family"/>
    <property type="match status" value="1"/>
</dbReference>
<keyword evidence="2" id="KW-0472">Membrane</keyword>
<dbReference type="PROSITE" id="PS00194">
    <property type="entry name" value="THIOREDOXIN_1"/>
    <property type="match status" value="1"/>
</dbReference>
<evidence type="ECO:0000313" key="4">
    <source>
        <dbReference type="EMBL" id="MDR4127100.1"/>
    </source>
</evidence>
<dbReference type="InterPro" id="IPR000866">
    <property type="entry name" value="AhpC/TSA"/>
</dbReference>
<organism evidence="4 5">
    <name type="scientific">Yanghanlia caeni</name>
    <dbReference type="NCBI Taxonomy" id="3064283"/>
    <lineage>
        <taxon>Bacteria</taxon>
        <taxon>Pseudomonadati</taxon>
        <taxon>Pseudomonadota</taxon>
        <taxon>Betaproteobacteria</taxon>
        <taxon>Burkholderiales</taxon>
        <taxon>Alcaligenaceae</taxon>
        <taxon>Yanghanlia</taxon>
    </lineage>
</organism>
<sequence length="278" mass="30312">MIGIGPFSIQAVVVAVAVFLAWVATRSVARMLPNMPRKPAGGLLLDAVFWGFLAARIGYIAQWWQEYSAAPMSMIKISDGGFAWWLGIPAAFAFVWWRTRGGAIILRRPAAAGIIVGVVAWVMANSALSLMLRSAPPMPDLQLATVDQRPVSLSSYSGRPVVVNLWASWCPPCRREMPAFEQAQAEFPDVAFVMINQGETAAQAQSFLEAEGLQLNDVLLDPSSQAMQTLQSRGLPTTLFFDAQGRQVDSHMGEITMPSLKDKISRRFSLSLDAGAKQ</sequence>
<feature type="transmembrane region" description="Helical" evidence="2">
    <location>
        <begin position="111"/>
        <end position="132"/>
    </location>
</feature>
<keyword evidence="1" id="KW-0676">Redox-active center</keyword>
<evidence type="ECO:0000313" key="5">
    <source>
        <dbReference type="Proteomes" id="UP001232156"/>
    </source>
</evidence>
<keyword evidence="2" id="KW-0812">Transmembrane</keyword>
<dbReference type="RefSeq" id="WP_347287648.1">
    <property type="nucleotide sequence ID" value="NZ_JAUZQE010000054.1"/>
</dbReference>
<dbReference type="Gene3D" id="3.40.30.10">
    <property type="entry name" value="Glutaredoxin"/>
    <property type="match status" value="1"/>
</dbReference>
<dbReference type="SUPFAM" id="SSF52833">
    <property type="entry name" value="Thioredoxin-like"/>
    <property type="match status" value="1"/>
</dbReference>
<dbReference type="InterPro" id="IPR036249">
    <property type="entry name" value="Thioredoxin-like_sf"/>
</dbReference>
<proteinExistence type="predicted"/>
<dbReference type="InterPro" id="IPR050553">
    <property type="entry name" value="Thioredoxin_ResA/DsbE_sf"/>
</dbReference>
<dbReference type="InterPro" id="IPR017937">
    <property type="entry name" value="Thioredoxin_CS"/>
</dbReference>
<protein>
    <submittedName>
        <fullName evidence="4">TlpA disulfide reductase family protein</fullName>
    </submittedName>
</protein>
<dbReference type="PROSITE" id="PS51352">
    <property type="entry name" value="THIOREDOXIN_2"/>
    <property type="match status" value="1"/>
</dbReference>
<evidence type="ECO:0000259" key="3">
    <source>
        <dbReference type="PROSITE" id="PS51352"/>
    </source>
</evidence>
<name>A0ABU1D9I9_9BURK</name>
<comment type="caution">
    <text evidence="4">The sequence shown here is derived from an EMBL/GenBank/DDBJ whole genome shotgun (WGS) entry which is preliminary data.</text>
</comment>
<accession>A0ABU1D9I9</accession>
<keyword evidence="2" id="KW-1133">Transmembrane helix</keyword>
<dbReference type="EMBL" id="JAUZQE010000054">
    <property type="protein sequence ID" value="MDR4127100.1"/>
    <property type="molecule type" value="Genomic_DNA"/>
</dbReference>
<dbReference type="PANTHER" id="PTHR42852:SF13">
    <property type="entry name" value="PROTEIN DIPZ"/>
    <property type="match status" value="1"/>
</dbReference>
<gene>
    <name evidence="4" type="ORF">Q8947_14055</name>
</gene>